<keyword evidence="3" id="KW-1185">Reference proteome</keyword>
<name>A0A6A5JZ59_9PLEO</name>
<evidence type="ECO:0000256" key="1">
    <source>
        <dbReference type="SAM" id="Phobius"/>
    </source>
</evidence>
<keyword evidence="1" id="KW-0472">Membrane</keyword>
<accession>A0A6A5JZ59</accession>
<evidence type="ECO:0000313" key="3">
    <source>
        <dbReference type="Proteomes" id="UP000800040"/>
    </source>
</evidence>
<keyword evidence="1" id="KW-0812">Transmembrane</keyword>
<gene>
    <name evidence="2" type="ORF">BDW02DRAFT_134998</name>
</gene>
<organism evidence="2 3">
    <name type="scientific">Decorospora gaudefroyi</name>
    <dbReference type="NCBI Taxonomy" id="184978"/>
    <lineage>
        <taxon>Eukaryota</taxon>
        <taxon>Fungi</taxon>
        <taxon>Dikarya</taxon>
        <taxon>Ascomycota</taxon>
        <taxon>Pezizomycotina</taxon>
        <taxon>Dothideomycetes</taxon>
        <taxon>Pleosporomycetidae</taxon>
        <taxon>Pleosporales</taxon>
        <taxon>Pleosporineae</taxon>
        <taxon>Pleosporaceae</taxon>
        <taxon>Decorospora</taxon>
    </lineage>
</organism>
<protein>
    <submittedName>
        <fullName evidence="2">Uncharacterized protein</fullName>
    </submittedName>
</protein>
<dbReference type="AlphaFoldDB" id="A0A6A5JZ59"/>
<dbReference type="EMBL" id="ML975426">
    <property type="protein sequence ID" value="KAF1829759.1"/>
    <property type="molecule type" value="Genomic_DNA"/>
</dbReference>
<evidence type="ECO:0000313" key="2">
    <source>
        <dbReference type="EMBL" id="KAF1829759.1"/>
    </source>
</evidence>
<keyword evidence="1" id="KW-1133">Transmembrane helix</keyword>
<dbReference type="Proteomes" id="UP000800040">
    <property type="component" value="Unassembled WGS sequence"/>
</dbReference>
<proteinExistence type="predicted"/>
<reference evidence="2" key="1">
    <citation type="submission" date="2020-01" db="EMBL/GenBank/DDBJ databases">
        <authorList>
            <consortium name="DOE Joint Genome Institute"/>
            <person name="Haridas S."/>
            <person name="Albert R."/>
            <person name="Binder M."/>
            <person name="Bloem J."/>
            <person name="Labutti K."/>
            <person name="Salamov A."/>
            <person name="Andreopoulos B."/>
            <person name="Baker S.E."/>
            <person name="Barry K."/>
            <person name="Bills G."/>
            <person name="Bluhm B.H."/>
            <person name="Cannon C."/>
            <person name="Castanera R."/>
            <person name="Culley D.E."/>
            <person name="Daum C."/>
            <person name="Ezra D."/>
            <person name="Gonzalez J.B."/>
            <person name="Henrissat B."/>
            <person name="Kuo A."/>
            <person name="Liang C."/>
            <person name="Lipzen A."/>
            <person name="Lutzoni F."/>
            <person name="Magnuson J."/>
            <person name="Mondo S."/>
            <person name="Nolan M."/>
            <person name="Ohm R."/>
            <person name="Pangilinan J."/>
            <person name="Park H.-J."/>
            <person name="Ramirez L."/>
            <person name="Alfaro M."/>
            <person name="Sun H."/>
            <person name="Tritt A."/>
            <person name="Yoshinaga Y."/>
            <person name="Zwiers L.-H."/>
            <person name="Turgeon B.G."/>
            <person name="Goodwin S.B."/>
            <person name="Spatafora J.W."/>
            <person name="Crous P.W."/>
            <person name="Grigoriev I.V."/>
        </authorList>
    </citation>
    <scope>NUCLEOTIDE SEQUENCE</scope>
    <source>
        <strain evidence="2">P77</strain>
    </source>
</reference>
<feature type="transmembrane region" description="Helical" evidence="1">
    <location>
        <begin position="6"/>
        <end position="23"/>
    </location>
</feature>
<sequence>MISLGYPLLSCIVMFLNLMCLHTRRTFWPYTDTLCTYKGRVHLLPQHRIYRDTKRHPGILYMQYSCIVYAL</sequence>